<evidence type="ECO:0000313" key="2">
    <source>
        <dbReference type="Proteomes" id="UP000231194"/>
    </source>
</evidence>
<keyword evidence="2" id="KW-1185">Reference proteome</keyword>
<evidence type="ECO:0000313" key="1">
    <source>
        <dbReference type="EMBL" id="PJG53511.1"/>
    </source>
</evidence>
<dbReference type="Proteomes" id="UP000231194">
    <property type="component" value="Unassembled WGS sequence"/>
</dbReference>
<dbReference type="AlphaFoldDB" id="A0A2M8R6Q4"/>
<gene>
    <name evidence="1" type="ORF">CVM73_20230</name>
</gene>
<accession>A0A2M8R6Q4</accession>
<name>A0A2M8R6Q4_9BRAD</name>
<sequence length="63" mass="6816">MAEPTEQPAARREEPGGHYVEICLDDASRNSFGKVMKSERHGSAVVLLKAAFATSLRIKVTAS</sequence>
<protein>
    <submittedName>
        <fullName evidence="1">Uncharacterized protein</fullName>
    </submittedName>
</protein>
<organism evidence="1 2">
    <name type="scientific">Bradyrhizobium forestalis</name>
    <dbReference type="NCBI Taxonomy" id="1419263"/>
    <lineage>
        <taxon>Bacteria</taxon>
        <taxon>Pseudomonadati</taxon>
        <taxon>Pseudomonadota</taxon>
        <taxon>Alphaproteobacteria</taxon>
        <taxon>Hyphomicrobiales</taxon>
        <taxon>Nitrobacteraceae</taxon>
        <taxon>Bradyrhizobium</taxon>
    </lineage>
</organism>
<dbReference type="EMBL" id="PGVG01000016">
    <property type="protein sequence ID" value="PJG53511.1"/>
    <property type="molecule type" value="Genomic_DNA"/>
</dbReference>
<proteinExistence type="predicted"/>
<reference evidence="1 2" key="1">
    <citation type="submission" date="2017-11" db="EMBL/GenBank/DDBJ databases">
        <title>Bradyrhizobium forestalis sp. nov., an efficient nitrogen-fixing bacterium isolated from nodules of forest legume species in the Amazon.</title>
        <authorList>
            <person name="Costa E.M."/>
            <person name="Guimaraes A."/>
            <person name="Carvalho T.S."/>
            <person name="Rodrigues T.L."/>
            <person name="Ribeiro P.R.A."/>
            <person name="Lebbe L."/>
            <person name="Willems A."/>
            <person name="Moreira F.M.S."/>
        </authorList>
    </citation>
    <scope>NUCLEOTIDE SEQUENCE [LARGE SCALE GENOMIC DNA]</scope>
    <source>
        <strain evidence="1 2">INPA54B</strain>
    </source>
</reference>
<comment type="caution">
    <text evidence="1">The sequence shown here is derived from an EMBL/GenBank/DDBJ whole genome shotgun (WGS) entry which is preliminary data.</text>
</comment>